<dbReference type="GO" id="GO:0016787">
    <property type="term" value="F:hydrolase activity"/>
    <property type="evidence" value="ECO:0007669"/>
    <property type="project" value="UniProtKB-KW"/>
</dbReference>
<proteinExistence type="predicted"/>
<dbReference type="InterPro" id="IPR050266">
    <property type="entry name" value="AB_hydrolase_sf"/>
</dbReference>
<dbReference type="InterPro" id="IPR000073">
    <property type="entry name" value="AB_hydrolase_1"/>
</dbReference>
<dbReference type="SUPFAM" id="SSF53474">
    <property type="entry name" value="alpha/beta-Hydrolases"/>
    <property type="match status" value="1"/>
</dbReference>
<organism evidence="2 3">
    <name type="scientific">Laspinema palackyanum D2a</name>
    <dbReference type="NCBI Taxonomy" id="2953684"/>
    <lineage>
        <taxon>Bacteria</taxon>
        <taxon>Bacillati</taxon>
        <taxon>Cyanobacteriota</taxon>
        <taxon>Cyanophyceae</taxon>
        <taxon>Oscillatoriophycideae</taxon>
        <taxon>Oscillatoriales</taxon>
        <taxon>Laspinemataceae</taxon>
        <taxon>Laspinema</taxon>
        <taxon>Laspinema palackyanum</taxon>
    </lineage>
</organism>
<feature type="domain" description="AB hydrolase-1" evidence="1">
    <location>
        <begin position="26"/>
        <end position="180"/>
    </location>
</feature>
<dbReference type="InterPro" id="IPR029058">
    <property type="entry name" value="AB_hydrolase_fold"/>
</dbReference>
<dbReference type="Gene3D" id="3.40.50.1820">
    <property type="entry name" value="alpha/beta hydrolase"/>
    <property type="match status" value="1"/>
</dbReference>
<dbReference type="PANTHER" id="PTHR43798">
    <property type="entry name" value="MONOACYLGLYCEROL LIPASE"/>
    <property type="match status" value="1"/>
</dbReference>
<evidence type="ECO:0000313" key="3">
    <source>
        <dbReference type="Proteomes" id="UP001525890"/>
    </source>
</evidence>
<keyword evidence="3" id="KW-1185">Reference proteome</keyword>
<dbReference type="Pfam" id="PF00561">
    <property type="entry name" value="Abhydrolase_1"/>
    <property type="match status" value="1"/>
</dbReference>
<dbReference type="PRINTS" id="PR00111">
    <property type="entry name" value="ABHYDROLASE"/>
</dbReference>
<dbReference type="Proteomes" id="UP001525890">
    <property type="component" value="Unassembled WGS sequence"/>
</dbReference>
<keyword evidence="2" id="KW-0378">Hydrolase</keyword>
<dbReference type="RefSeq" id="WP_368009446.1">
    <property type="nucleotide sequence ID" value="NZ_JAMXFF010000069.1"/>
</dbReference>
<evidence type="ECO:0000259" key="1">
    <source>
        <dbReference type="Pfam" id="PF00561"/>
    </source>
</evidence>
<gene>
    <name evidence="2" type="ORF">NG799_27225</name>
</gene>
<dbReference type="EMBL" id="JAMXFF010000069">
    <property type="protein sequence ID" value="MCT7970010.1"/>
    <property type="molecule type" value="Genomic_DNA"/>
</dbReference>
<name>A0ABT2MZ30_9CYAN</name>
<comment type="caution">
    <text evidence="2">The sequence shown here is derived from an EMBL/GenBank/DDBJ whole genome shotgun (WGS) entry which is preliminary data.</text>
</comment>
<sequence>MMPTRHTLNFPDFQLSYLEWNRGKEPLLLLHGLGDHGLVWSSLGEYLSDRYHIIAPDLRGHGYSSKPVKGYTTSDVLRDLEGLFEHLNWRSAHVLAHSWSAKIAPIWARSHPERFNSMILVDPIFITKMPSIMKLSFPILYRTLACLKMMGPFPSYQAAQVQAQQLDQYSGWTPLQQQVFQEGIEEKPNGEWGSKFTIAARDGIFEDVLRVDGLTEPLSTPTLFIQPEQGVNRAEWQMKPYKTYLKNLTLHRIAGNHWPFLATAETFNAIVADFLTGVSTKKSGD</sequence>
<reference evidence="2 3" key="1">
    <citation type="journal article" date="2022" name="Front. Microbiol.">
        <title>High genomic differentiation and limited gene flow indicate recent cryptic speciation within the genus Laspinema (cyanobacteria).</title>
        <authorList>
            <person name="Stanojkovic A."/>
            <person name="Skoupy S."/>
            <person name="Skaloud P."/>
            <person name="Dvorak P."/>
        </authorList>
    </citation>
    <scope>NUCLEOTIDE SEQUENCE [LARGE SCALE GENOMIC DNA]</scope>
    <source>
        <strain evidence="2 3">D2a</strain>
    </source>
</reference>
<dbReference type="PANTHER" id="PTHR43798:SF33">
    <property type="entry name" value="HYDROLASE, PUTATIVE (AFU_ORTHOLOGUE AFUA_2G14860)-RELATED"/>
    <property type="match status" value="1"/>
</dbReference>
<evidence type="ECO:0000313" key="2">
    <source>
        <dbReference type="EMBL" id="MCT7970010.1"/>
    </source>
</evidence>
<accession>A0ABT2MZ30</accession>
<protein>
    <submittedName>
        <fullName evidence="2">Alpha/beta hydrolase</fullName>
    </submittedName>
</protein>